<proteinExistence type="predicted"/>
<feature type="non-terminal residue" evidence="2">
    <location>
        <position position="169"/>
    </location>
</feature>
<dbReference type="SMART" id="SM00367">
    <property type="entry name" value="LRR_CC"/>
    <property type="match status" value="3"/>
</dbReference>
<comment type="caution">
    <text evidence="2">The sequence shown here is derived from an EMBL/GenBank/DDBJ whole genome shotgun (WGS) entry which is preliminary data.</text>
</comment>
<dbReference type="InterPro" id="IPR057207">
    <property type="entry name" value="FBXL15_LRR"/>
</dbReference>
<sequence>MLVSSICKDEIVSVVKTNSSDESDEDFEDDGFLTRRLEGKKATDVRLAAIAVGTGCRGGLGNLSIRGSNSERGVTDCGLSAIAHGCPSLRSLSLWNVPSVGDKGLCEIAKGCHMLEKLDLCHSPLITNKGLSAIAEGCPNLTTLNIESCSMIGNEGLQAVAKSCPKLQS</sequence>
<dbReference type="GO" id="GO:0031146">
    <property type="term" value="P:SCF-dependent proteasomal ubiquitin-dependent protein catabolic process"/>
    <property type="evidence" value="ECO:0007669"/>
    <property type="project" value="TreeGrafter"/>
</dbReference>
<evidence type="ECO:0000259" key="1">
    <source>
        <dbReference type="Pfam" id="PF25372"/>
    </source>
</evidence>
<dbReference type="Proteomes" id="UP000265520">
    <property type="component" value="Unassembled WGS sequence"/>
</dbReference>
<dbReference type="GO" id="GO:0019005">
    <property type="term" value="C:SCF ubiquitin ligase complex"/>
    <property type="evidence" value="ECO:0007669"/>
    <property type="project" value="TreeGrafter"/>
</dbReference>
<evidence type="ECO:0000313" key="2">
    <source>
        <dbReference type="EMBL" id="MCI23521.1"/>
    </source>
</evidence>
<accession>A0A392QGJ9</accession>
<dbReference type="PANTHER" id="PTHR13318">
    <property type="entry name" value="PARTNER OF PAIRED, ISOFORM B-RELATED"/>
    <property type="match status" value="1"/>
</dbReference>
<keyword evidence="3" id="KW-1185">Reference proteome</keyword>
<name>A0A392QGJ9_9FABA</name>
<protein>
    <submittedName>
        <fullName evidence="2">EIN3-binding F-box protein 1-like</fullName>
    </submittedName>
</protein>
<feature type="domain" description="F-box/LRR-repeat protein 15-like leucin rich repeat" evidence="1">
    <location>
        <begin position="75"/>
        <end position="160"/>
    </location>
</feature>
<evidence type="ECO:0000313" key="3">
    <source>
        <dbReference type="Proteomes" id="UP000265520"/>
    </source>
</evidence>
<dbReference type="Pfam" id="PF25372">
    <property type="entry name" value="DUF7885"/>
    <property type="match status" value="1"/>
</dbReference>
<reference evidence="2 3" key="1">
    <citation type="journal article" date="2018" name="Front. Plant Sci.">
        <title>Red Clover (Trifolium pratense) and Zigzag Clover (T. medium) - A Picture of Genomic Similarities and Differences.</title>
        <authorList>
            <person name="Dluhosova J."/>
            <person name="Istvanek J."/>
            <person name="Nedelnik J."/>
            <person name="Repkova J."/>
        </authorList>
    </citation>
    <scope>NUCLEOTIDE SEQUENCE [LARGE SCALE GENOMIC DNA]</scope>
    <source>
        <strain evidence="3">cv. 10/8</strain>
        <tissue evidence="2">Leaf</tissue>
    </source>
</reference>
<dbReference type="Gene3D" id="3.80.10.10">
    <property type="entry name" value="Ribonuclease Inhibitor"/>
    <property type="match status" value="1"/>
</dbReference>
<dbReference type="SUPFAM" id="SSF52047">
    <property type="entry name" value="RNI-like"/>
    <property type="match status" value="1"/>
</dbReference>
<dbReference type="EMBL" id="LXQA010136512">
    <property type="protein sequence ID" value="MCI23521.1"/>
    <property type="molecule type" value="Genomic_DNA"/>
</dbReference>
<dbReference type="InterPro" id="IPR006553">
    <property type="entry name" value="Leu-rich_rpt_Cys-con_subtyp"/>
</dbReference>
<dbReference type="AlphaFoldDB" id="A0A392QGJ9"/>
<organism evidence="2 3">
    <name type="scientific">Trifolium medium</name>
    <dbReference type="NCBI Taxonomy" id="97028"/>
    <lineage>
        <taxon>Eukaryota</taxon>
        <taxon>Viridiplantae</taxon>
        <taxon>Streptophyta</taxon>
        <taxon>Embryophyta</taxon>
        <taxon>Tracheophyta</taxon>
        <taxon>Spermatophyta</taxon>
        <taxon>Magnoliopsida</taxon>
        <taxon>eudicotyledons</taxon>
        <taxon>Gunneridae</taxon>
        <taxon>Pentapetalae</taxon>
        <taxon>rosids</taxon>
        <taxon>fabids</taxon>
        <taxon>Fabales</taxon>
        <taxon>Fabaceae</taxon>
        <taxon>Papilionoideae</taxon>
        <taxon>50 kb inversion clade</taxon>
        <taxon>NPAAA clade</taxon>
        <taxon>Hologalegina</taxon>
        <taxon>IRL clade</taxon>
        <taxon>Trifolieae</taxon>
        <taxon>Trifolium</taxon>
    </lineage>
</organism>
<dbReference type="InterPro" id="IPR032675">
    <property type="entry name" value="LRR_dom_sf"/>
</dbReference>
<dbReference type="FunFam" id="3.80.10.10:FF:000451">
    <property type="entry name" value="EIN3-binding F-box protein 1"/>
    <property type="match status" value="1"/>
</dbReference>